<dbReference type="PANTHER" id="PTHR31232">
    <property type="match status" value="1"/>
</dbReference>
<protein>
    <recommendedName>
        <fullName evidence="6">S-protein homolog</fullName>
    </recommendedName>
</protein>
<accession>A0A9N7RE41</accession>
<dbReference type="GO" id="GO:0005576">
    <property type="term" value="C:extracellular region"/>
    <property type="evidence" value="ECO:0007669"/>
    <property type="project" value="UniProtKB-SubCell"/>
</dbReference>
<keyword evidence="5 6" id="KW-0732">Signal</keyword>
<evidence type="ECO:0000313" key="8">
    <source>
        <dbReference type="Proteomes" id="UP001153555"/>
    </source>
</evidence>
<dbReference type="OrthoDB" id="886100at2759"/>
<keyword evidence="3 6" id="KW-0713">Self-incompatibility</keyword>
<keyword evidence="8" id="KW-1185">Reference proteome</keyword>
<dbReference type="Pfam" id="PF05938">
    <property type="entry name" value="Self-incomp_S1"/>
    <property type="match status" value="1"/>
</dbReference>
<evidence type="ECO:0000256" key="1">
    <source>
        <dbReference type="ARBA" id="ARBA00004613"/>
    </source>
</evidence>
<gene>
    <name evidence="7" type="ORF">SHERM_22098</name>
</gene>
<feature type="chain" id="PRO_5040539311" description="S-protein homolog" evidence="6">
    <location>
        <begin position="25"/>
        <end position="137"/>
    </location>
</feature>
<dbReference type="InterPro" id="IPR010264">
    <property type="entry name" value="Self-incomp_S1"/>
</dbReference>
<name>A0A9N7RE41_STRHE</name>
<evidence type="ECO:0000256" key="5">
    <source>
        <dbReference type="ARBA" id="ARBA00022729"/>
    </source>
</evidence>
<dbReference type="Proteomes" id="UP001153555">
    <property type="component" value="Unassembled WGS sequence"/>
</dbReference>
<evidence type="ECO:0000256" key="3">
    <source>
        <dbReference type="ARBA" id="ARBA00022471"/>
    </source>
</evidence>
<dbReference type="GO" id="GO:0060320">
    <property type="term" value="P:rejection of self pollen"/>
    <property type="evidence" value="ECO:0007669"/>
    <property type="project" value="UniProtKB-KW"/>
</dbReference>
<dbReference type="EMBL" id="CACSLK010026072">
    <property type="protein sequence ID" value="CAA0825316.1"/>
    <property type="molecule type" value="Genomic_DNA"/>
</dbReference>
<evidence type="ECO:0000313" key="7">
    <source>
        <dbReference type="EMBL" id="CAA0825316.1"/>
    </source>
</evidence>
<evidence type="ECO:0000256" key="4">
    <source>
        <dbReference type="ARBA" id="ARBA00022525"/>
    </source>
</evidence>
<sequence length="137" mass="15737">MIKYLILLSLIFICAHDIFPNAEGCLFKFFKANVTIVNDIPRGYPKPIIVHCSSKDDDLGTHLLRTGQSWGFNFCEIPFSTLFSCGIDWGRRFHVSFKAYDAKWLFVPCENNRHCTWTVDATGVSSKRGEFHPWLTT</sequence>
<dbReference type="AlphaFoldDB" id="A0A9N7RE41"/>
<evidence type="ECO:0000256" key="6">
    <source>
        <dbReference type="RuleBase" id="RU367044"/>
    </source>
</evidence>
<proteinExistence type="inferred from homology"/>
<dbReference type="PANTHER" id="PTHR31232:SF155">
    <property type="entry name" value="PLANT SELF-INCOMPATIBILITY PROTEIN S1 FAMILY"/>
    <property type="match status" value="1"/>
</dbReference>
<organism evidence="7 8">
    <name type="scientific">Striga hermonthica</name>
    <name type="common">Purple witchweed</name>
    <name type="synonym">Buchnera hermonthica</name>
    <dbReference type="NCBI Taxonomy" id="68872"/>
    <lineage>
        <taxon>Eukaryota</taxon>
        <taxon>Viridiplantae</taxon>
        <taxon>Streptophyta</taxon>
        <taxon>Embryophyta</taxon>
        <taxon>Tracheophyta</taxon>
        <taxon>Spermatophyta</taxon>
        <taxon>Magnoliopsida</taxon>
        <taxon>eudicotyledons</taxon>
        <taxon>Gunneridae</taxon>
        <taxon>Pentapetalae</taxon>
        <taxon>asterids</taxon>
        <taxon>lamiids</taxon>
        <taxon>Lamiales</taxon>
        <taxon>Orobanchaceae</taxon>
        <taxon>Buchnereae</taxon>
        <taxon>Striga</taxon>
    </lineage>
</organism>
<feature type="signal peptide" evidence="6">
    <location>
        <begin position="1"/>
        <end position="24"/>
    </location>
</feature>
<comment type="caution">
    <text evidence="7">The sequence shown here is derived from an EMBL/GenBank/DDBJ whole genome shotgun (WGS) entry which is preliminary data.</text>
</comment>
<comment type="subcellular location">
    <subcellularLocation>
        <location evidence="1 6">Secreted</location>
    </subcellularLocation>
</comment>
<keyword evidence="4 6" id="KW-0964">Secreted</keyword>
<reference evidence="7" key="1">
    <citation type="submission" date="2019-12" db="EMBL/GenBank/DDBJ databases">
        <authorList>
            <person name="Scholes J."/>
        </authorList>
    </citation>
    <scope>NUCLEOTIDE SEQUENCE</scope>
</reference>
<evidence type="ECO:0000256" key="2">
    <source>
        <dbReference type="ARBA" id="ARBA00005581"/>
    </source>
</evidence>
<comment type="similarity">
    <text evidence="2 6">Belongs to the plant self-incompatibility (S1) protein family.</text>
</comment>